<dbReference type="EMBL" id="CP142149">
    <property type="protein sequence ID" value="WSE28017.1"/>
    <property type="molecule type" value="Genomic_DNA"/>
</dbReference>
<feature type="transmembrane region" description="Helical" evidence="8">
    <location>
        <begin position="393"/>
        <end position="411"/>
    </location>
</feature>
<keyword evidence="11" id="KW-1185">Reference proteome</keyword>
<feature type="transmembrane region" description="Helical" evidence="8">
    <location>
        <begin position="321"/>
        <end position="339"/>
    </location>
</feature>
<evidence type="ECO:0000256" key="4">
    <source>
        <dbReference type="ARBA" id="ARBA00022475"/>
    </source>
</evidence>
<evidence type="ECO:0000259" key="9">
    <source>
        <dbReference type="PROSITE" id="PS50850"/>
    </source>
</evidence>
<accession>A0ABZ1I0T2</accession>
<dbReference type="Proteomes" id="UP001330812">
    <property type="component" value="Chromosome"/>
</dbReference>
<feature type="transmembrane region" description="Helical" evidence="8">
    <location>
        <begin position="295"/>
        <end position="314"/>
    </location>
</feature>
<feature type="transmembrane region" description="Helical" evidence="8">
    <location>
        <begin position="257"/>
        <end position="280"/>
    </location>
</feature>
<comment type="similarity">
    <text evidence="2">Belongs to the major facilitator superfamily. EmrB family.</text>
</comment>
<feature type="transmembrane region" description="Helical" evidence="8">
    <location>
        <begin position="417"/>
        <end position="437"/>
    </location>
</feature>
<evidence type="ECO:0000313" key="10">
    <source>
        <dbReference type="EMBL" id="WSE28017.1"/>
    </source>
</evidence>
<dbReference type="InterPro" id="IPR004638">
    <property type="entry name" value="EmrB-like"/>
</dbReference>
<keyword evidence="6 8" id="KW-1133">Transmembrane helix</keyword>
<dbReference type="PROSITE" id="PS50850">
    <property type="entry name" value="MFS"/>
    <property type="match status" value="1"/>
</dbReference>
<evidence type="ECO:0000256" key="5">
    <source>
        <dbReference type="ARBA" id="ARBA00022692"/>
    </source>
</evidence>
<dbReference type="SUPFAM" id="SSF103473">
    <property type="entry name" value="MFS general substrate transporter"/>
    <property type="match status" value="1"/>
</dbReference>
<dbReference type="InterPro" id="IPR011701">
    <property type="entry name" value="MFS"/>
</dbReference>
<dbReference type="RefSeq" id="WP_326567020.1">
    <property type="nucleotide sequence ID" value="NZ_CP142149.1"/>
</dbReference>
<dbReference type="NCBIfam" id="TIGR00711">
    <property type="entry name" value="efflux_EmrB"/>
    <property type="match status" value="1"/>
</dbReference>
<feature type="transmembrane region" description="Helical" evidence="8">
    <location>
        <begin position="345"/>
        <end position="372"/>
    </location>
</feature>
<feature type="transmembrane region" description="Helical" evidence="8">
    <location>
        <begin position="75"/>
        <end position="95"/>
    </location>
</feature>
<feature type="transmembrane region" description="Helical" evidence="8">
    <location>
        <begin position="101"/>
        <end position="123"/>
    </location>
</feature>
<dbReference type="Gene3D" id="1.20.1720.10">
    <property type="entry name" value="Multidrug resistance protein D"/>
    <property type="match status" value="1"/>
</dbReference>
<protein>
    <submittedName>
        <fullName evidence="10">MFS transporter</fullName>
    </submittedName>
</protein>
<sequence>MRTTRTRPLLIVALFLGSFMALLDVSVVSVALPSIQRDLRAGFTDLQWIVDAYTVALAAVILSGGTLGDRYGRKLVYLSGLAVFTLASLACGLAPTLGLLVAARVVQGAAAATVIPGSIALLAHTFPEPRARARMMGWWGTIAGSALVVGPLAGGPLTDAFGWPVIFLVNVPLGVVALLAGRRGITESADPAHGALDLTGQVLGALWIGALTYAVIAADVVAAVVGAVALVAFLVVELRVAHPMLPIRLFARVRFSVAIATSFVIGFAAYPLPVLIALYLQQARGATATEAGVQMLPYVLANVLAAFCAGRLSARFGAERVLPLGNLVAAAGAFAFLSFGADSPYWLPALAFGVAGLGVGLCVTPSNIVGLAGVPGERTGIASATVNAARQTGTALGVAALGALLAHGSTLTSGLHAAMAVAGGVLLVVTVLTATTLRGA</sequence>
<feature type="transmembrane region" description="Helical" evidence="8">
    <location>
        <begin position="135"/>
        <end position="154"/>
    </location>
</feature>
<keyword evidence="4" id="KW-1003">Cell membrane</keyword>
<evidence type="ECO:0000256" key="2">
    <source>
        <dbReference type="ARBA" id="ARBA00008537"/>
    </source>
</evidence>
<evidence type="ECO:0000256" key="3">
    <source>
        <dbReference type="ARBA" id="ARBA00022448"/>
    </source>
</evidence>
<keyword evidence="5 8" id="KW-0812">Transmembrane</keyword>
<reference evidence="10 11" key="1">
    <citation type="journal article" date="2015" name="Int. J. Syst. Evol. Microbiol.">
        <title>Amycolatopsis rhabdoformis sp. nov., an actinomycete isolated from a tropical forest soil.</title>
        <authorList>
            <person name="Souza W.R."/>
            <person name="Silva R.E."/>
            <person name="Goodfellow M."/>
            <person name="Busarakam K."/>
            <person name="Figueiro F.S."/>
            <person name="Ferreira D."/>
            <person name="Rodrigues-Filho E."/>
            <person name="Moraes L.A.B."/>
            <person name="Zucchi T.D."/>
        </authorList>
    </citation>
    <scope>NUCLEOTIDE SEQUENCE [LARGE SCALE GENOMIC DNA]</scope>
    <source>
        <strain evidence="10 11">NCIMB 14900</strain>
    </source>
</reference>
<evidence type="ECO:0000313" key="11">
    <source>
        <dbReference type="Proteomes" id="UP001330812"/>
    </source>
</evidence>
<dbReference type="InterPro" id="IPR036259">
    <property type="entry name" value="MFS_trans_sf"/>
</dbReference>
<dbReference type="Gene3D" id="1.20.1250.20">
    <property type="entry name" value="MFS general substrate transporter like domains"/>
    <property type="match status" value="1"/>
</dbReference>
<organism evidence="10 11">
    <name type="scientific">Amycolatopsis rhabdoformis</name>
    <dbReference type="NCBI Taxonomy" id="1448059"/>
    <lineage>
        <taxon>Bacteria</taxon>
        <taxon>Bacillati</taxon>
        <taxon>Actinomycetota</taxon>
        <taxon>Actinomycetes</taxon>
        <taxon>Pseudonocardiales</taxon>
        <taxon>Pseudonocardiaceae</taxon>
        <taxon>Amycolatopsis</taxon>
    </lineage>
</organism>
<proteinExistence type="inferred from homology"/>
<dbReference type="PANTHER" id="PTHR42718">
    <property type="entry name" value="MAJOR FACILITATOR SUPERFAMILY MULTIDRUG TRANSPORTER MFSC"/>
    <property type="match status" value="1"/>
</dbReference>
<evidence type="ECO:0000256" key="8">
    <source>
        <dbReference type="SAM" id="Phobius"/>
    </source>
</evidence>
<evidence type="ECO:0000256" key="7">
    <source>
        <dbReference type="ARBA" id="ARBA00023136"/>
    </source>
</evidence>
<dbReference type="InterPro" id="IPR020846">
    <property type="entry name" value="MFS_dom"/>
</dbReference>
<dbReference type="Pfam" id="PF07690">
    <property type="entry name" value="MFS_1"/>
    <property type="match status" value="2"/>
</dbReference>
<feature type="transmembrane region" description="Helical" evidence="8">
    <location>
        <begin position="47"/>
        <end position="68"/>
    </location>
</feature>
<evidence type="ECO:0000256" key="1">
    <source>
        <dbReference type="ARBA" id="ARBA00004651"/>
    </source>
</evidence>
<feature type="transmembrane region" description="Helical" evidence="8">
    <location>
        <begin position="160"/>
        <end position="180"/>
    </location>
</feature>
<keyword evidence="3" id="KW-0813">Transport</keyword>
<feature type="transmembrane region" description="Helical" evidence="8">
    <location>
        <begin position="192"/>
        <end position="210"/>
    </location>
</feature>
<keyword evidence="7 8" id="KW-0472">Membrane</keyword>
<dbReference type="PANTHER" id="PTHR42718:SF9">
    <property type="entry name" value="MAJOR FACILITATOR SUPERFAMILY MULTIDRUG TRANSPORTER MFSC"/>
    <property type="match status" value="1"/>
</dbReference>
<evidence type="ECO:0000256" key="6">
    <source>
        <dbReference type="ARBA" id="ARBA00022989"/>
    </source>
</evidence>
<gene>
    <name evidence="10" type="ORF">VSH64_34980</name>
</gene>
<feature type="domain" description="Major facilitator superfamily (MFS) profile" evidence="9">
    <location>
        <begin position="10"/>
        <end position="440"/>
    </location>
</feature>
<feature type="transmembrane region" description="Helical" evidence="8">
    <location>
        <begin position="216"/>
        <end position="236"/>
    </location>
</feature>
<comment type="subcellular location">
    <subcellularLocation>
        <location evidence="1">Cell membrane</location>
        <topology evidence="1">Multi-pass membrane protein</topology>
    </subcellularLocation>
</comment>
<dbReference type="CDD" id="cd17321">
    <property type="entry name" value="MFS_MMR_MDR_like"/>
    <property type="match status" value="1"/>
</dbReference>
<name>A0ABZ1I0T2_9PSEU</name>